<dbReference type="Pfam" id="PF03330">
    <property type="entry name" value="DPBB_1"/>
    <property type="match status" value="1"/>
</dbReference>
<feature type="chain" id="PRO_5042016712" description="RlpA-like protein double-psi beta-barrel domain-containing protein" evidence="2">
    <location>
        <begin position="26"/>
        <end position="171"/>
    </location>
</feature>
<keyword evidence="5" id="KW-1185">Reference proteome</keyword>
<feature type="domain" description="RlpA-like protein double-psi beta-barrel" evidence="3">
    <location>
        <begin position="85"/>
        <end position="164"/>
    </location>
</feature>
<dbReference type="Proteomes" id="UP001215151">
    <property type="component" value="Unassembled WGS sequence"/>
</dbReference>
<evidence type="ECO:0000259" key="3">
    <source>
        <dbReference type="Pfam" id="PF03330"/>
    </source>
</evidence>
<dbReference type="SUPFAM" id="SSF50685">
    <property type="entry name" value="Barwin-like endoglucanases"/>
    <property type="match status" value="1"/>
</dbReference>
<dbReference type="InterPro" id="IPR051477">
    <property type="entry name" value="Expansin_CellWall"/>
</dbReference>
<proteinExistence type="predicted"/>
<organism evidence="4 5">
    <name type="scientific">Trametes cubensis</name>
    <dbReference type="NCBI Taxonomy" id="1111947"/>
    <lineage>
        <taxon>Eukaryota</taxon>
        <taxon>Fungi</taxon>
        <taxon>Dikarya</taxon>
        <taxon>Basidiomycota</taxon>
        <taxon>Agaricomycotina</taxon>
        <taxon>Agaricomycetes</taxon>
        <taxon>Polyporales</taxon>
        <taxon>Polyporaceae</taxon>
        <taxon>Trametes</taxon>
    </lineage>
</organism>
<dbReference type="AlphaFoldDB" id="A0AAD7TS90"/>
<keyword evidence="1 2" id="KW-0732">Signal</keyword>
<evidence type="ECO:0000256" key="2">
    <source>
        <dbReference type="SAM" id="SignalP"/>
    </source>
</evidence>
<sequence>MFNSSRSFILTLFSLSALFLGVALAAPFRGDYAVTGTHAHGHGHAHASANAKANAAHTAAAQNLTLSLTPRGTLEKRYDNARFTYYDAGQNACGSYDDSSAYVIALSSDHYQNGAHCYKKVTLEYNGKQVQATVTDQCPGCNGDQADLSRPLFQALAPLDQGVIYGTWWFD</sequence>
<dbReference type="InterPro" id="IPR009009">
    <property type="entry name" value="RlpA-like_DPBB"/>
</dbReference>
<name>A0AAD7TS90_9APHY</name>
<dbReference type="EMBL" id="JAPEVG010000160">
    <property type="protein sequence ID" value="KAJ8475398.1"/>
    <property type="molecule type" value="Genomic_DNA"/>
</dbReference>
<reference evidence="4" key="1">
    <citation type="submission" date="2022-11" db="EMBL/GenBank/DDBJ databases">
        <title>Genome Sequence of Cubamyces cubensis.</title>
        <authorList>
            <person name="Buettner E."/>
        </authorList>
    </citation>
    <scope>NUCLEOTIDE SEQUENCE</scope>
    <source>
        <strain evidence="4">MPL-01</strain>
    </source>
</reference>
<protein>
    <recommendedName>
        <fullName evidence="3">RlpA-like protein double-psi beta-barrel domain-containing protein</fullName>
    </recommendedName>
</protein>
<accession>A0AAD7TS90</accession>
<evidence type="ECO:0000313" key="4">
    <source>
        <dbReference type="EMBL" id="KAJ8475398.1"/>
    </source>
</evidence>
<dbReference type="InterPro" id="IPR036908">
    <property type="entry name" value="RlpA-like_sf"/>
</dbReference>
<dbReference type="CDD" id="cd22191">
    <property type="entry name" value="DPBB_RlpA_EXP_N-like"/>
    <property type="match status" value="1"/>
</dbReference>
<dbReference type="PANTHER" id="PTHR31836:SF28">
    <property type="entry name" value="SRCR DOMAIN-CONTAINING PROTEIN-RELATED"/>
    <property type="match status" value="1"/>
</dbReference>
<evidence type="ECO:0000256" key="1">
    <source>
        <dbReference type="ARBA" id="ARBA00022729"/>
    </source>
</evidence>
<gene>
    <name evidence="4" type="ORF">ONZ51_g6567</name>
</gene>
<feature type="signal peptide" evidence="2">
    <location>
        <begin position="1"/>
        <end position="25"/>
    </location>
</feature>
<dbReference type="PANTHER" id="PTHR31836">
    <property type="match status" value="1"/>
</dbReference>
<comment type="caution">
    <text evidence="4">The sequence shown here is derived from an EMBL/GenBank/DDBJ whole genome shotgun (WGS) entry which is preliminary data.</text>
</comment>
<evidence type="ECO:0000313" key="5">
    <source>
        <dbReference type="Proteomes" id="UP001215151"/>
    </source>
</evidence>
<dbReference type="Gene3D" id="2.40.40.10">
    <property type="entry name" value="RlpA-like domain"/>
    <property type="match status" value="1"/>
</dbReference>